<dbReference type="GeneID" id="97180722"/>
<accession>A0A2X2IR76</accession>
<dbReference type="EMBL" id="UAUU01000003">
    <property type="protein sequence ID" value="SPZ84747.1"/>
    <property type="molecule type" value="Genomic_DNA"/>
</dbReference>
<dbReference type="Proteomes" id="UP000251241">
    <property type="component" value="Unassembled WGS sequence"/>
</dbReference>
<dbReference type="Pfam" id="PF18165">
    <property type="entry name" value="pP_pnuc_1"/>
    <property type="match status" value="1"/>
</dbReference>
<gene>
    <name evidence="4" type="ORF">NCTC11343_01291</name>
</gene>
<proteinExistence type="predicted"/>
<feature type="domain" description="Predicted pPIWI-associating nuclease group 2" evidence="3">
    <location>
        <begin position="156"/>
        <end position="276"/>
    </location>
</feature>
<dbReference type="InterPro" id="IPR041584">
    <property type="entry name" value="Put_pPIWI_pnuc_2"/>
</dbReference>
<name>A0A2X2IR76_SPHMU</name>
<protein>
    <submittedName>
        <fullName evidence="4">Uncharacterized protein</fullName>
    </submittedName>
</protein>
<evidence type="ECO:0000313" key="5">
    <source>
        <dbReference type="Proteomes" id="UP000251241"/>
    </source>
</evidence>
<evidence type="ECO:0000313" key="4">
    <source>
        <dbReference type="EMBL" id="SPZ84747.1"/>
    </source>
</evidence>
<evidence type="ECO:0000259" key="3">
    <source>
        <dbReference type="Pfam" id="PF18166"/>
    </source>
</evidence>
<feature type="domain" description="Predicted pPIWI-associating nuclease" evidence="2">
    <location>
        <begin position="10"/>
        <end position="143"/>
    </location>
</feature>
<dbReference type="Pfam" id="PF18166">
    <property type="entry name" value="pP_pnuc_2"/>
    <property type="match status" value="1"/>
</dbReference>
<evidence type="ECO:0000259" key="2">
    <source>
        <dbReference type="Pfam" id="PF18165"/>
    </source>
</evidence>
<dbReference type="AlphaFoldDB" id="A0A2X2IR76"/>
<sequence length="286" mass="32542">MKKSIIKIQSILTDKFEQELFEASVSSLEDMGNKIRFNNFAYSIRELSRHFLHRLAPDEIVKSCRWFKQETENGKPSRAQRIKYAIQGGIDDELLKLFGIEFSSLQKSAKAIKNSIDSLSRYTHINEEDFNLSDVEVTKRSVGILADFETFVEAINSCREQVMNLVEDKIEDEAIDAIISTSFENVDSLAQHYSLDAASVLGYWVEEISAEEIVVAVEGEVEVTLSWGSSSDRRNGDGHEVEDTFPFGTRIRYSIGEDYPNEDPEVDEPGVDTSKWDINPDNEYIE</sequence>
<evidence type="ECO:0000256" key="1">
    <source>
        <dbReference type="SAM" id="MobiDB-lite"/>
    </source>
</evidence>
<organism evidence="4 5">
    <name type="scientific">Sphingobacterium multivorum</name>
    <dbReference type="NCBI Taxonomy" id="28454"/>
    <lineage>
        <taxon>Bacteria</taxon>
        <taxon>Pseudomonadati</taxon>
        <taxon>Bacteroidota</taxon>
        <taxon>Sphingobacteriia</taxon>
        <taxon>Sphingobacteriales</taxon>
        <taxon>Sphingobacteriaceae</taxon>
        <taxon>Sphingobacterium</taxon>
    </lineage>
</organism>
<feature type="region of interest" description="Disordered" evidence="1">
    <location>
        <begin position="254"/>
        <end position="286"/>
    </location>
</feature>
<feature type="compositionally biased region" description="Acidic residues" evidence="1">
    <location>
        <begin position="259"/>
        <end position="270"/>
    </location>
</feature>
<dbReference type="InterPro" id="IPR040556">
    <property type="entry name" value="pP_pnuc_1"/>
</dbReference>
<dbReference type="RefSeq" id="WP_112374125.1">
    <property type="nucleotide sequence ID" value="NZ_CP069793.1"/>
</dbReference>
<reference evidence="4 5" key="1">
    <citation type="submission" date="2018-06" db="EMBL/GenBank/DDBJ databases">
        <authorList>
            <consortium name="Pathogen Informatics"/>
            <person name="Doyle S."/>
        </authorList>
    </citation>
    <scope>NUCLEOTIDE SEQUENCE [LARGE SCALE GENOMIC DNA]</scope>
    <source>
        <strain evidence="4 5">NCTC11343</strain>
    </source>
</reference>